<keyword evidence="7 8" id="KW-0998">Cell outer membrane</keyword>
<dbReference type="PANTHER" id="PTHR47234">
    <property type="match status" value="1"/>
</dbReference>
<keyword evidence="10" id="KW-0732">Signal</keyword>
<dbReference type="EMBL" id="JBHTIK010000007">
    <property type="protein sequence ID" value="MFD0849112.1"/>
    <property type="molecule type" value="Genomic_DNA"/>
</dbReference>
<dbReference type="InterPro" id="IPR036942">
    <property type="entry name" value="Beta-barrel_TonB_sf"/>
</dbReference>
<evidence type="ECO:0000256" key="10">
    <source>
        <dbReference type="SAM" id="SignalP"/>
    </source>
</evidence>
<dbReference type="Gene3D" id="2.40.170.20">
    <property type="entry name" value="TonB-dependent receptor, beta-barrel domain"/>
    <property type="match status" value="1"/>
</dbReference>
<accession>A0ABW3C5V3</accession>
<comment type="subcellular location">
    <subcellularLocation>
        <location evidence="1 8">Cell outer membrane</location>
        <topology evidence="1 8">Multi-pass membrane protein</topology>
    </subcellularLocation>
</comment>
<comment type="caution">
    <text evidence="13">The sequence shown here is derived from an EMBL/GenBank/DDBJ whole genome shotgun (WGS) entry which is preliminary data.</text>
</comment>
<evidence type="ECO:0000256" key="3">
    <source>
        <dbReference type="ARBA" id="ARBA00022452"/>
    </source>
</evidence>
<feature type="domain" description="TonB-dependent receptor plug" evidence="12">
    <location>
        <begin position="59"/>
        <end position="170"/>
    </location>
</feature>
<evidence type="ECO:0000256" key="9">
    <source>
        <dbReference type="RuleBase" id="RU003357"/>
    </source>
</evidence>
<evidence type="ECO:0000259" key="12">
    <source>
        <dbReference type="Pfam" id="PF07715"/>
    </source>
</evidence>
<keyword evidence="2 8" id="KW-0813">Transport</keyword>
<evidence type="ECO:0000256" key="8">
    <source>
        <dbReference type="PROSITE-ProRule" id="PRU01360"/>
    </source>
</evidence>
<evidence type="ECO:0000259" key="11">
    <source>
        <dbReference type="Pfam" id="PF00593"/>
    </source>
</evidence>
<proteinExistence type="inferred from homology"/>
<dbReference type="PANTHER" id="PTHR47234:SF3">
    <property type="entry name" value="SECRETIN_TONB SHORT N-TERMINAL DOMAIN-CONTAINING PROTEIN"/>
    <property type="match status" value="1"/>
</dbReference>
<dbReference type="InterPro" id="IPR037066">
    <property type="entry name" value="Plug_dom_sf"/>
</dbReference>
<evidence type="ECO:0000256" key="2">
    <source>
        <dbReference type="ARBA" id="ARBA00022448"/>
    </source>
</evidence>
<dbReference type="SUPFAM" id="SSF56935">
    <property type="entry name" value="Porins"/>
    <property type="match status" value="1"/>
</dbReference>
<feature type="signal peptide" evidence="10">
    <location>
        <begin position="1"/>
        <end position="32"/>
    </location>
</feature>
<organism evidence="13 14">
    <name type="scientific">Sphingosinicella xenopeptidilytica</name>
    <dbReference type="NCBI Taxonomy" id="364098"/>
    <lineage>
        <taxon>Bacteria</taxon>
        <taxon>Pseudomonadati</taxon>
        <taxon>Pseudomonadota</taxon>
        <taxon>Alphaproteobacteria</taxon>
        <taxon>Sphingomonadales</taxon>
        <taxon>Sphingosinicellaceae</taxon>
        <taxon>Sphingosinicella</taxon>
    </lineage>
</organism>
<gene>
    <name evidence="13" type="ORF">ACFQ00_12310</name>
</gene>
<keyword evidence="14" id="KW-1185">Reference proteome</keyword>
<evidence type="ECO:0000313" key="14">
    <source>
        <dbReference type="Proteomes" id="UP001597124"/>
    </source>
</evidence>
<dbReference type="InterPro" id="IPR039426">
    <property type="entry name" value="TonB-dep_rcpt-like"/>
</dbReference>
<evidence type="ECO:0000256" key="4">
    <source>
        <dbReference type="ARBA" id="ARBA00022692"/>
    </source>
</evidence>
<keyword evidence="4 8" id="KW-0812">Transmembrane</keyword>
<evidence type="ECO:0000256" key="7">
    <source>
        <dbReference type="ARBA" id="ARBA00023237"/>
    </source>
</evidence>
<keyword evidence="5 9" id="KW-0798">TonB box</keyword>
<dbReference type="PROSITE" id="PS52016">
    <property type="entry name" value="TONB_DEPENDENT_REC_3"/>
    <property type="match status" value="1"/>
</dbReference>
<dbReference type="Gene3D" id="2.170.130.10">
    <property type="entry name" value="TonB-dependent receptor, plug domain"/>
    <property type="match status" value="1"/>
</dbReference>
<dbReference type="InterPro" id="IPR012910">
    <property type="entry name" value="Plug_dom"/>
</dbReference>
<dbReference type="Proteomes" id="UP001597124">
    <property type="component" value="Unassembled WGS sequence"/>
</dbReference>
<evidence type="ECO:0000256" key="5">
    <source>
        <dbReference type="ARBA" id="ARBA00023077"/>
    </source>
</evidence>
<feature type="domain" description="TonB-dependent receptor-like beta-barrel" evidence="11">
    <location>
        <begin position="400"/>
        <end position="919"/>
    </location>
</feature>
<keyword evidence="6 8" id="KW-0472">Membrane</keyword>
<evidence type="ECO:0000256" key="6">
    <source>
        <dbReference type="ARBA" id="ARBA00023136"/>
    </source>
</evidence>
<feature type="chain" id="PRO_5047108363" evidence="10">
    <location>
        <begin position="33"/>
        <end position="959"/>
    </location>
</feature>
<reference evidence="14" key="1">
    <citation type="journal article" date="2019" name="Int. J. Syst. Evol. Microbiol.">
        <title>The Global Catalogue of Microorganisms (GCM) 10K type strain sequencing project: providing services to taxonomists for standard genome sequencing and annotation.</title>
        <authorList>
            <consortium name="The Broad Institute Genomics Platform"/>
            <consortium name="The Broad Institute Genome Sequencing Center for Infectious Disease"/>
            <person name="Wu L."/>
            <person name="Ma J."/>
        </authorList>
    </citation>
    <scope>NUCLEOTIDE SEQUENCE [LARGE SCALE GENOMIC DNA]</scope>
    <source>
        <strain evidence="14">CCUG 52537</strain>
    </source>
</reference>
<evidence type="ECO:0000313" key="13">
    <source>
        <dbReference type="EMBL" id="MFD0849112.1"/>
    </source>
</evidence>
<keyword evidence="13" id="KW-0675">Receptor</keyword>
<sequence>MKTRTVSSNVARLLTGTGLVMGALLAAAPLHAQEASATDAADEDAVILVTGSRIQRDGYDQPTPVTVATTEDLLLSVPTSIADGLNRLPQFSGSRSRTFCCEVSSVGNYLNLRGLGTTRTLVLLDSRRVVPTRESGDVDVNLLPELLIQRVDVVTGGASAAYGSDAVSGVVNYVIDNRFEGIKANGQFGISNYGDDETVKLGIAGGASFSEGRGHFVIGVEHFRIGGISSLNDRPTSRRGALLAGNGTAATPYETIGGARHNVSTYGGVIINAAGLPVANAGAPLAGTKFLTGGASDAFQFGTAIPGSPAFSVGGDGILNNLADPAQSLETQKIYSRLSYDFSDNLTAYVRVNAGVSKTEGDVLADHRSGAAAYTIFRNNAYLPAAIAQQMDLAGVQSFRLARFNRDIGPMRLDYVNNTFDVNLGLEGKLGDAWNWAVSYGHGETRLKGRVHNVSNLAKLYAAADAVVDPVSGNIVCNVTLTNPGAFPGCVPMNLFGEGAPSQASKAYAFGTSSQFVKNTQDVFAAEIQGEVFELPAGPVSVALGAEYRERSLLEKSNEIALGQIQATGIRGFPGSFCPTLATCRYGGWNQGNFGTADASDNVKEGFIEALVPLLRDAPLAEELDLNAAFRYTDYKNSGGVETWKIGLSYKPFEDLRIRAARSRDIRAPNLFELFAGPVNAFQPGLTDPLTGQTNVIAVTRTQGNPNLKPEKADTLTVGFVYTPSWFPGFSGSVDYYEIDISGALSATTSQGTLDACQRGDTVACSLITRDPSTSAIQQIVLQQINLNSRLARGIDFDLSYRSEIGSGELGARAQFSRTLDYIDTVGGVKTQQAGFYNTGNQLSLPKWRGNVSLDYTIGAFSLFVQERYIGSITQMPPLPGQVFAKPKIGAVFYTDITATMKVQGLGGDFEIYGTVNNLFNRKPPFIGNRFAAGLGFPTPPNLYDLDNRYFTVGARVKF</sequence>
<keyword evidence="3 8" id="KW-1134">Transmembrane beta strand</keyword>
<dbReference type="RefSeq" id="WP_381491153.1">
    <property type="nucleotide sequence ID" value="NZ_JBHTIK010000007.1"/>
</dbReference>
<name>A0ABW3C5V3_SPHXN</name>
<dbReference type="InterPro" id="IPR000531">
    <property type="entry name" value="Beta-barrel_TonB"/>
</dbReference>
<protein>
    <submittedName>
        <fullName evidence="13">TonB-dependent receptor domain-containing protein</fullName>
    </submittedName>
</protein>
<evidence type="ECO:0000256" key="1">
    <source>
        <dbReference type="ARBA" id="ARBA00004571"/>
    </source>
</evidence>
<comment type="similarity">
    <text evidence="8 9">Belongs to the TonB-dependent receptor family.</text>
</comment>
<dbReference type="Pfam" id="PF00593">
    <property type="entry name" value="TonB_dep_Rec_b-barrel"/>
    <property type="match status" value="1"/>
</dbReference>
<dbReference type="Pfam" id="PF07715">
    <property type="entry name" value="Plug"/>
    <property type="match status" value="1"/>
</dbReference>